<keyword evidence="2" id="KW-1185">Reference proteome</keyword>
<proteinExistence type="predicted"/>
<organism evidence="1 2">
    <name type="scientific">Homarus americanus</name>
    <name type="common">American lobster</name>
    <dbReference type="NCBI Taxonomy" id="6706"/>
    <lineage>
        <taxon>Eukaryota</taxon>
        <taxon>Metazoa</taxon>
        <taxon>Ecdysozoa</taxon>
        <taxon>Arthropoda</taxon>
        <taxon>Crustacea</taxon>
        <taxon>Multicrustacea</taxon>
        <taxon>Malacostraca</taxon>
        <taxon>Eumalacostraca</taxon>
        <taxon>Eucarida</taxon>
        <taxon>Decapoda</taxon>
        <taxon>Pleocyemata</taxon>
        <taxon>Astacidea</taxon>
        <taxon>Nephropoidea</taxon>
        <taxon>Nephropidae</taxon>
        <taxon>Homarus</taxon>
    </lineage>
</organism>
<gene>
    <name evidence="1" type="ORF">Hamer_G009075</name>
</gene>
<evidence type="ECO:0000313" key="1">
    <source>
        <dbReference type="EMBL" id="KAG7176291.1"/>
    </source>
</evidence>
<dbReference type="EMBL" id="JAHLQT010003582">
    <property type="protein sequence ID" value="KAG7176291.1"/>
    <property type="molecule type" value="Genomic_DNA"/>
</dbReference>
<dbReference type="Proteomes" id="UP000747542">
    <property type="component" value="Unassembled WGS sequence"/>
</dbReference>
<protein>
    <submittedName>
        <fullName evidence="1">Uncharacterized protein</fullName>
    </submittedName>
</protein>
<accession>A0A8J5NB84</accession>
<sequence length="12" mass="1327">MVAGVRCGQDQY</sequence>
<reference evidence="1" key="1">
    <citation type="journal article" date="2021" name="Sci. Adv.">
        <title>The American lobster genome reveals insights on longevity, neural, and immune adaptations.</title>
        <authorList>
            <person name="Polinski J.M."/>
            <person name="Zimin A.V."/>
            <person name="Clark K.F."/>
            <person name="Kohn A.B."/>
            <person name="Sadowski N."/>
            <person name="Timp W."/>
            <person name="Ptitsyn A."/>
            <person name="Khanna P."/>
            <person name="Romanova D.Y."/>
            <person name="Williams P."/>
            <person name="Greenwood S.J."/>
            <person name="Moroz L.L."/>
            <person name="Walt D.R."/>
            <person name="Bodnar A.G."/>
        </authorList>
    </citation>
    <scope>NUCLEOTIDE SEQUENCE</scope>
    <source>
        <strain evidence="1">GMGI-L3</strain>
    </source>
</reference>
<evidence type="ECO:0000313" key="2">
    <source>
        <dbReference type="Proteomes" id="UP000747542"/>
    </source>
</evidence>
<comment type="caution">
    <text evidence="1">The sequence shown here is derived from an EMBL/GenBank/DDBJ whole genome shotgun (WGS) entry which is preliminary data.</text>
</comment>
<name>A0A8J5NB84_HOMAM</name>